<accession>A0ABW5N7E5</accession>
<dbReference type="EMBL" id="JBHULX010000003">
    <property type="protein sequence ID" value="MFD2590108.1"/>
    <property type="molecule type" value="Genomic_DNA"/>
</dbReference>
<proteinExistence type="predicted"/>
<keyword evidence="2" id="KW-1185">Reference proteome</keyword>
<protein>
    <recommendedName>
        <fullName evidence="3">Peptidase M23 domain-containing protein</fullName>
    </recommendedName>
</protein>
<organism evidence="1 2">
    <name type="scientific">Aquimarina hainanensis</name>
    <dbReference type="NCBI Taxonomy" id="1578017"/>
    <lineage>
        <taxon>Bacteria</taxon>
        <taxon>Pseudomonadati</taxon>
        <taxon>Bacteroidota</taxon>
        <taxon>Flavobacteriia</taxon>
        <taxon>Flavobacteriales</taxon>
        <taxon>Flavobacteriaceae</taxon>
        <taxon>Aquimarina</taxon>
    </lineage>
</organism>
<gene>
    <name evidence="1" type="ORF">ACFSTE_04650</name>
</gene>
<evidence type="ECO:0008006" key="3">
    <source>
        <dbReference type="Google" id="ProtNLM"/>
    </source>
</evidence>
<evidence type="ECO:0000313" key="2">
    <source>
        <dbReference type="Proteomes" id="UP001597459"/>
    </source>
</evidence>
<name>A0ABW5N7E5_9FLAO</name>
<dbReference type="CDD" id="cd12797">
    <property type="entry name" value="M23_peptidase"/>
    <property type="match status" value="1"/>
</dbReference>
<reference evidence="2" key="1">
    <citation type="journal article" date="2019" name="Int. J. Syst. Evol. Microbiol.">
        <title>The Global Catalogue of Microorganisms (GCM) 10K type strain sequencing project: providing services to taxonomists for standard genome sequencing and annotation.</title>
        <authorList>
            <consortium name="The Broad Institute Genomics Platform"/>
            <consortium name="The Broad Institute Genome Sequencing Center for Infectious Disease"/>
            <person name="Wu L."/>
            <person name="Ma J."/>
        </authorList>
    </citation>
    <scope>NUCLEOTIDE SEQUENCE [LARGE SCALE GENOMIC DNA]</scope>
    <source>
        <strain evidence="2">KCTC 42423</strain>
    </source>
</reference>
<evidence type="ECO:0000313" key="1">
    <source>
        <dbReference type="EMBL" id="MFD2590108.1"/>
    </source>
</evidence>
<dbReference type="Proteomes" id="UP001597459">
    <property type="component" value="Unassembled WGS sequence"/>
</dbReference>
<comment type="caution">
    <text evidence="1">The sequence shown here is derived from an EMBL/GenBank/DDBJ whole genome shotgun (WGS) entry which is preliminary data.</text>
</comment>
<dbReference type="RefSeq" id="WP_378255786.1">
    <property type="nucleotide sequence ID" value="NZ_JBHSJV010000001.1"/>
</dbReference>
<dbReference type="InterPro" id="IPR011055">
    <property type="entry name" value="Dup_hybrid_motif"/>
</dbReference>
<dbReference type="Gene3D" id="2.70.70.10">
    <property type="entry name" value="Glucose Permease (Domain IIA)"/>
    <property type="match status" value="1"/>
</dbReference>
<sequence length="177" mass="20689">MTKKSAGFKIKLVGKYKGEHIRFNYIHLMQFEKTRFRFYNQNSNGKLGDHGWLNYNDFATTKQFTDPKKKETYTIHYDNGILKIDQNEIDVELALNIKNEYDLNIKTLKVKKGQIIGYTGSTGNSYQGKKANHLHFNTYINYKSVLPYEEFKEYFNLDISGTETSKKQDGVTPSSKW</sequence>
<dbReference type="SUPFAM" id="SSF51261">
    <property type="entry name" value="Duplicated hybrid motif"/>
    <property type="match status" value="1"/>
</dbReference>